<comment type="similarity">
    <text evidence="2 9">Belongs to the peptidase M1 family.</text>
</comment>
<keyword evidence="7 9" id="KW-0862">Zinc</keyword>
<keyword evidence="6 9" id="KW-0378">Hydrolase</keyword>
<feature type="domain" description="Peptidase M1 membrane alanine aminopeptidase" evidence="10">
    <location>
        <begin position="225"/>
        <end position="443"/>
    </location>
</feature>
<evidence type="ECO:0000259" key="10">
    <source>
        <dbReference type="Pfam" id="PF01433"/>
    </source>
</evidence>
<evidence type="ECO:0000256" key="7">
    <source>
        <dbReference type="ARBA" id="ARBA00022833"/>
    </source>
</evidence>
<dbReference type="PRINTS" id="PR00756">
    <property type="entry name" value="ALADIPTASE"/>
</dbReference>
<dbReference type="SUPFAM" id="SSF63737">
    <property type="entry name" value="Leukotriene A4 hydrolase N-terminal domain"/>
    <property type="match status" value="1"/>
</dbReference>
<reference evidence="13 14" key="1">
    <citation type="journal article" date="2023" name="Cell">
        <title>Genetic manipulation of Patescibacteria provides mechanistic insights into microbial dark matter and the epibiotic lifestyle.</title>
        <authorList>
            <person name="Wang Y."/>
            <person name="Gallagher L.A."/>
            <person name="Andrade P.A."/>
            <person name="Liu A."/>
            <person name="Humphreys I.R."/>
            <person name="Turkarslan S."/>
            <person name="Cutler K.J."/>
            <person name="Arrieta-Ortiz M.L."/>
            <person name="Li Y."/>
            <person name="Radey M.C."/>
            <person name="McLean J.S."/>
            <person name="Cong Q."/>
            <person name="Baker D."/>
            <person name="Baliga N.S."/>
            <person name="Peterson S.B."/>
            <person name="Mougous J.D."/>
        </authorList>
    </citation>
    <scope>NUCLEOTIDE SEQUENCE [LARGE SCALE GENOMIC DNA]</scope>
    <source>
        <strain evidence="13 14">ML1</strain>
    </source>
</reference>
<organism evidence="13 14">
    <name type="scientific">Candidatus Southlakia epibionticum</name>
    <dbReference type="NCBI Taxonomy" id="3043284"/>
    <lineage>
        <taxon>Bacteria</taxon>
        <taxon>Candidatus Saccharimonadota</taxon>
        <taxon>Candidatus Saccharimonadia</taxon>
        <taxon>Candidatus Saccharimonadales</taxon>
        <taxon>Candidatus Saccharimonadaceae</taxon>
        <taxon>Candidatus Southlakia</taxon>
    </lineage>
</organism>
<dbReference type="Pfam" id="PF01433">
    <property type="entry name" value="Peptidase_M1"/>
    <property type="match status" value="1"/>
</dbReference>
<evidence type="ECO:0000256" key="6">
    <source>
        <dbReference type="ARBA" id="ARBA00022801"/>
    </source>
</evidence>
<dbReference type="InterPro" id="IPR001930">
    <property type="entry name" value="Peptidase_M1"/>
</dbReference>
<evidence type="ECO:0000256" key="3">
    <source>
        <dbReference type="ARBA" id="ARBA00022438"/>
    </source>
</evidence>
<keyword evidence="4 9" id="KW-0645">Protease</keyword>
<dbReference type="InterPro" id="IPR024571">
    <property type="entry name" value="ERAP1-like_C_dom"/>
</dbReference>
<evidence type="ECO:0000259" key="12">
    <source>
        <dbReference type="Pfam" id="PF17900"/>
    </source>
</evidence>
<dbReference type="InterPro" id="IPR027268">
    <property type="entry name" value="Peptidase_M4/M1_CTD_sf"/>
</dbReference>
<dbReference type="PANTHER" id="PTHR11533">
    <property type="entry name" value="PROTEASE M1 ZINC METALLOPROTEASE"/>
    <property type="match status" value="1"/>
</dbReference>
<dbReference type="CDD" id="cd09601">
    <property type="entry name" value="M1_APN-Q_like"/>
    <property type="match status" value="1"/>
</dbReference>
<dbReference type="InterPro" id="IPR042097">
    <property type="entry name" value="Aminopeptidase_N-like_N_sf"/>
</dbReference>
<proteinExistence type="inferred from homology"/>
<evidence type="ECO:0000256" key="5">
    <source>
        <dbReference type="ARBA" id="ARBA00022723"/>
    </source>
</evidence>
<dbReference type="Gene3D" id="2.60.40.1910">
    <property type="match status" value="1"/>
</dbReference>
<evidence type="ECO:0000256" key="9">
    <source>
        <dbReference type="RuleBase" id="RU364040"/>
    </source>
</evidence>
<keyword evidence="5 9" id="KW-0479">Metal-binding</keyword>
<dbReference type="SUPFAM" id="SSF55486">
    <property type="entry name" value="Metalloproteases ('zincins'), catalytic domain"/>
    <property type="match status" value="1"/>
</dbReference>
<keyword evidence="8 9" id="KW-0482">Metalloprotease</keyword>
<comment type="cofactor">
    <cofactor evidence="9">
        <name>Zn(2+)</name>
        <dbReference type="ChEBI" id="CHEBI:29105"/>
    </cofactor>
    <text evidence="9">Binds 1 zinc ion per subunit.</text>
</comment>
<dbReference type="Gene3D" id="1.25.50.20">
    <property type="match status" value="1"/>
</dbReference>
<dbReference type="InterPro" id="IPR050344">
    <property type="entry name" value="Peptidase_M1_aminopeptidases"/>
</dbReference>
<feature type="domain" description="Aminopeptidase N-like N-terminal" evidence="12">
    <location>
        <begin position="22"/>
        <end position="189"/>
    </location>
</feature>
<dbReference type="EC" id="3.4.11.-" evidence="9"/>
<dbReference type="Gene3D" id="1.10.390.10">
    <property type="entry name" value="Neutral Protease Domain 2"/>
    <property type="match status" value="1"/>
</dbReference>
<name>A0ABY8WV37_9BACT</name>
<evidence type="ECO:0000259" key="11">
    <source>
        <dbReference type="Pfam" id="PF11838"/>
    </source>
</evidence>
<dbReference type="Proteomes" id="UP001177295">
    <property type="component" value="Chromosome"/>
</dbReference>
<comment type="catalytic activity">
    <reaction evidence="1">
        <text>Release of an N-terminal amino acid, Xaa-|-Yaa- from a peptide, amide or arylamide. Xaa is preferably Ala, but may be most amino acids including Pro (slow action). When a terminal hydrophobic residue is followed by a prolyl residue, the two may be released as an intact Xaa-Pro dipeptide.</text>
        <dbReference type="EC" id="3.4.11.2"/>
    </reaction>
</comment>
<evidence type="ECO:0000256" key="2">
    <source>
        <dbReference type="ARBA" id="ARBA00010136"/>
    </source>
</evidence>
<accession>A0ABY8WV37</accession>
<dbReference type="Pfam" id="PF17900">
    <property type="entry name" value="Peptidase_M1_N"/>
    <property type="match status" value="1"/>
</dbReference>
<keyword evidence="14" id="KW-1185">Reference proteome</keyword>
<evidence type="ECO:0000313" key="13">
    <source>
        <dbReference type="EMBL" id="WIO46139.1"/>
    </source>
</evidence>
<feature type="domain" description="ERAP1-like C-terminal" evidence="11">
    <location>
        <begin position="510"/>
        <end position="821"/>
    </location>
</feature>
<dbReference type="InterPro" id="IPR034016">
    <property type="entry name" value="M1_APN-typ"/>
</dbReference>
<dbReference type="Pfam" id="PF11838">
    <property type="entry name" value="ERAP1_C"/>
    <property type="match status" value="1"/>
</dbReference>
<dbReference type="Gene3D" id="2.60.40.1730">
    <property type="entry name" value="tricorn interacting facor f3 domain"/>
    <property type="match status" value="1"/>
</dbReference>
<sequence>MLSITHLCYTKYMNRLFSQFIPEHYTIQWNLSRARDKRRITGTTIIVGQQVVDGTIRLHAKDLSISRVLVNQQEVSEFFAKNDELIIPHPGANQVTIAIEFSLRLTDAMHGIYPCYFKVDGKQRELYATQFESHHAREAFPCIDEPEAKATFDISLVSDQPVLLSNMPVVSQQSGVTTFATTPRMSTYLVAFAAGDLQRATTRTASGIEVNVYATMAQPAASLSWALDHAARTIDFFNEYFGVPYPLPKSDHIALPDFSSGAMENWGLITYREIALLADPATTSISSKQYIATVIAHELSHQWFGNLVTMKWWNNLWLNESFATLMEYLATDALHPEWRQWDEFASNEGVAALRRDCIDGVQPVQVDVSSPAEISALFDGAIVYAKGGRLLRMVQTWIGDDAFRRGLTDYFTKFQYDNTTGDDLWQCLSTASGKDVGALMNTWISQPGYPVVRATLADGKLTLSQEQFFVGPHQPNNRLWPIPLGANDSRIPDILADASVAVSYAGSDMLLLNAANTGHFITLYDDELRGRIMREILAGTLESSVRAQYLNEQLLLMRGGLLPSSTLVDLLSVYKNESDQKVWEIISLALSELKKFVDHDTAAEHMLRTFAADLARTQYTRLGWSAAPGEPEQDTKLRAIIIGCMLYGEDAGAIRQARELYRANTLEQLDAELRPLIISAVVRHDQQPHNIVRTLLQMYENSASAELRSDIASGVTATRDLGELKHLIRLLTNTRVIRTQDTVHWFVDLLRNREGRELAWKWLRDNWRWIEKTFASDKSHDYFPRYAASLLMTRQQLAEYREFFTPLRNDQSLVRAIDMGLLDLEGKLDLIDRDAPGVIAALSR</sequence>
<evidence type="ECO:0000256" key="4">
    <source>
        <dbReference type="ARBA" id="ARBA00022670"/>
    </source>
</evidence>
<evidence type="ECO:0000313" key="14">
    <source>
        <dbReference type="Proteomes" id="UP001177295"/>
    </source>
</evidence>
<gene>
    <name evidence="13" type="ORF">SEML1_0520</name>
</gene>
<dbReference type="EMBL" id="CP124550">
    <property type="protein sequence ID" value="WIO46139.1"/>
    <property type="molecule type" value="Genomic_DNA"/>
</dbReference>
<dbReference type="PANTHER" id="PTHR11533:SF174">
    <property type="entry name" value="PUROMYCIN-SENSITIVE AMINOPEPTIDASE-RELATED"/>
    <property type="match status" value="1"/>
</dbReference>
<evidence type="ECO:0000256" key="8">
    <source>
        <dbReference type="ARBA" id="ARBA00023049"/>
    </source>
</evidence>
<evidence type="ECO:0000256" key="1">
    <source>
        <dbReference type="ARBA" id="ARBA00000098"/>
    </source>
</evidence>
<dbReference type="GO" id="GO:0004177">
    <property type="term" value="F:aminopeptidase activity"/>
    <property type="evidence" value="ECO:0007669"/>
    <property type="project" value="UniProtKB-KW"/>
</dbReference>
<dbReference type="InterPro" id="IPR045357">
    <property type="entry name" value="Aminopeptidase_N-like_N"/>
</dbReference>
<keyword evidence="3 9" id="KW-0031">Aminopeptidase</keyword>
<protein>
    <recommendedName>
        <fullName evidence="9">Aminopeptidase</fullName>
        <ecNumber evidence="9">3.4.11.-</ecNumber>
    </recommendedName>
</protein>
<dbReference type="InterPro" id="IPR014782">
    <property type="entry name" value="Peptidase_M1_dom"/>
</dbReference>